<dbReference type="EMBL" id="CAKKNE010000001">
    <property type="protein sequence ID" value="CAH0366478.1"/>
    <property type="molecule type" value="Genomic_DNA"/>
</dbReference>
<sequence>MGAGGSAPKEENNDGQPPLERQGSFDEQGDDTERRMLADPSTPRNLSHPIESKDHFDDEAPSLTSTRTVSFRDPAHSVRDKKSSSSLLREMEKREQEELRVQTEAIHVLEADEGTGEHETHGKWHDRFLPKNMMKQVSQWANKRRKWEAGETFGDASWNAHTAALCTSATSVVNVEETMNVFAYLDKNRDGRVDVEELLQAGESPYVRRLLRSTRNFVLVSLMRSMEDPVKFRELFAELDEDGDGLIEENEWRHFIQKLAHERIRYLKCKGLTTGRCFWGRGYKQDYYYHLCNNHPLLQFFLRDPDYPCTTCQLILKEFVVLSYMVYAVAESFVLTRRAIGGRPRCDAEGAYLKERLIEYGITVGVVTVPCLILNQMMFHLFVCPCYVFENQRDPMEERWHKVVKCGFYSSQIIAAYFILVNAVAAWTAFDRMNKEYLCFWEFFIMGQFNKYAYFPLMTLGQQFNPYVDNVKICRWTAIGKYNVEKRQARGHALRKAKSMKEHIGLLRDEVKDKSSSVHKEPFFVKIAEAPDGAEDARMVGDEGNEHLCIHHLDAIVAHHEMGDQHHDDDVELPPSMFSGSGSGNANAAAATAVGGGVAAVVAAGLAGGAPVDALCRV</sequence>
<keyword evidence="3" id="KW-0812">Transmembrane</keyword>
<gene>
    <name evidence="5" type="ORF">PCAL00307_LOCUS19562</name>
    <name evidence="6" type="ORF">PECAL_1P29740</name>
</gene>
<dbReference type="CDD" id="cd00051">
    <property type="entry name" value="EFh"/>
    <property type="match status" value="1"/>
</dbReference>
<accession>A0A7S4A572</accession>
<evidence type="ECO:0000313" key="6">
    <source>
        <dbReference type="EMBL" id="CAH0366478.1"/>
    </source>
</evidence>
<evidence type="ECO:0000259" key="4">
    <source>
        <dbReference type="PROSITE" id="PS50222"/>
    </source>
</evidence>
<evidence type="ECO:0000313" key="5">
    <source>
        <dbReference type="EMBL" id="CAE0704114.1"/>
    </source>
</evidence>
<feature type="region of interest" description="Disordered" evidence="2">
    <location>
        <begin position="1"/>
        <end position="100"/>
    </location>
</feature>
<dbReference type="Proteomes" id="UP000789595">
    <property type="component" value="Unassembled WGS sequence"/>
</dbReference>
<dbReference type="InterPro" id="IPR018247">
    <property type="entry name" value="EF_Hand_1_Ca_BS"/>
</dbReference>
<dbReference type="InterPro" id="IPR002048">
    <property type="entry name" value="EF_hand_dom"/>
</dbReference>
<reference evidence="6" key="2">
    <citation type="submission" date="2021-11" db="EMBL/GenBank/DDBJ databases">
        <authorList>
            <consortium name="Genoscope - CEA"/>
            <person name="William W."/>
        </authorList>
    </citation>
    <scope>NUCLEOTIDE SEQUENCE</scope>
</reference>
<proteinExistence type="predicted"/>
<dbReference type="PROSITE" id="PS00018">
    <property type="entry name" value="EF_HAND_1"/>
    <property type="match status" value="2"/>
</dbReference>
<keyword evidence="1" id="KW-0106">Calcium</keyword>
<reference evidence="5" key="1">
    <citation type="submission" date="2021-01" db="EMBL/GenBank/DDBJ databases">
        <authorList>
            <person name="Corre E."/>
            <person name="Pelletier E."/>
            <person name="Niang G."/>
            <person name="Scheremetjew M."/>
            <person name="Finn R."/>
            <person name="Kale V."/>
            <person name="Holt S."/>
            <person name="Cochrane G."/>
            <person name="Meng A."/>
            <person name="Brown T."/>
            <person name="Cohen L."/>
        </authorList>
    </citation>
    <scope>NUCLEOTIDE SEQUENCE</scope>
    <source>
        <strain evidence="5">CCMP1756</strain>
    </source>
</reference>
<feature type="domain" description="EF-hand" evidence="4">
    <location>
        <begin position="173"/>
        <end position="208"/>
    </location>
</feature>
<keyword evidence="3" id="KW-0472">Membrane</keyword>
<dbReference type="EMBL" id="HBIW01022694">
    <property type="protein sequence ID" value="CAE0704114.1"/>
    <property type="molecule type" value="Transcribed_RNA"/>
</dbReference>
<feature type="compositionally biased region" description="Basic and acidic residues" evidence="2">
    <location>
        <begin position="73"/>
        <end position="100"/>
    </location>
</feature>
<feature type="transmembrane region" description="Helical" evidence="3">
    <location>
        <begin position="357"/>
        <end position="388"/>
    </location>
</feature>
<dbReference type="AlphaFoldDB" id="A0A7S4A572"/>
<dbReference type="SUPFAM" id="SSF47473">
    <property type="entry name" value="EF-hand"/>
    <property type="match status" value="1"/>
</dbReference>
<dbReference type="GO" id="GO:0005509">
    <property type="term" value="F:calcium ion binding"/>
    <property type="evidence" value="ECO:0007669"/>
    <property type="project" value="InterPro"/>
</dbReference>
<keyword evidence="3" id="KW-1133">Transmembrane helix</keyword>
<dbReference type="Gene3D" id="1.10.238.10">
    <property type="entry name" value="EF-hand"/>
    <property type="match status" value="1"/>
</dbReference>
<keyword evidence="7" id="KW-1185">Reference proteome</keyword>
<feature type="transmembrane region" description="Helical" evidence="3">
    <location>
        <begin position="319"/>
        <end position="336"/>
    </location>
</feature>
<evidence type="ECO:0000256" key="1">
    <source>
        <dbReference type="ARBA" id="ARBA00022837"/>
    </source>
</evidence>
<name>A0A7S4A572_9STRA</name>
<protein>
    <recommendedName>
        <fullName evidence="4">EF-hand domain-containing protein</fullName>
    </recommendedName>
</protein>
<evidence type="ECO:0000256" key="2">
    <source>
        <dbReference type="SAM" id="MobiDB-lite"/>
    </source>
</evidence>
<organism evidence="5">
    <name type="scientific">Pelagomonas calceolata</name>
    <dbReference type="NCBI Taxonomy" id="35677"/>
    <lineage>
        <taxon>Eukaryota</taxon>
        <taxon>Sar</taxon>
        <taxon>Stramenopiles</taxon>
        <taxon>Ochrophyta</taxon>
        <taxon>Pelagophyceae</taxon>
        <taxon>Pelagomonadales</taxon>
        <taxon>Pelagomonadaceae</taxon>
        <taxon>Pelagomonas</taxon>
    </lineage>
</organism>
<evidence type="ECO:0000313" key="7">
    <source>
        <dbReference type="Proteomes" id="UP000789595"/>
    </source>
</evidence>
<dbReference type="Pfam" id="PF13202">
    <property type="entry name" value="EF-hand_5"/>
    <property type="match status" value="2"/>
</dbReference>
<evidence type="ECO:0000256" key="3">
    <source>
        <dbReference type="SAM" id="Phobius"/>
    </source>
</evidence>
<feature type="transmembrane region" description="Helical" evidence="3">
    <location>
        <begin position="408"/>
        <end position="430"/>
    </location>
</feature>
<feature type="domain" description="EF-hand" evidence="4">
    <location>
        <begin position="227"/>
        <end position="262"/>
    </location>
</feature>
<dbReference type="PROSITE" id="PS50222">
    <property type="entry name" value="EF_HAND_2"/>
    <property type="match status" value="2"/>
</dbReference>
<dbReference type="InterPro" id="IPR011992">
    <property type="entry name" value="EF-hand-dom_pair"/>
</dbReference>
<dbReference type="SMART" id="SM00054">
    <property type="entry name" value="EFh"/>
    <property type="match status" value="2"/>
</dbReference>